<dbReference type="NCBIfam" id="TIGR00097">
    <property type="entry name" value="HMP-P_kinase"/>
    <property type="match status" value="1"/>
</dbReference>
<evidence type="ECO:0000313" key="7">
    <source>
        <dbReference type="EMBL" id="MST33943.1"/>
    </source>
</evidence>
<evidence type="ECO:0000256" key="2">
    <source>
        <dbReference type="ARBA" id="ARBA00000565"/>
    </source>
</evidence>
<dbReference type="Proteomes" id="UP000437736">
    <property type="component" value="Unassembled WGS sequence"/>
</dbReference>
<evidence type="ECO:0000256" key="4">
    <source>
        <dbReference type="ARBA" id="ARBA00004769"/>
    </source>
</evidence>
<dbReference type="PANTHER" id="PTHR20858">
    <property type="entry name" value="PHOSPHOMETHYLPYRIMIDINE KINASE"/>
    <property type="match status" value="1"/>
</dbReference>
<dbReference type="Gene3D" id="3.40.1190.20">
    <property type="match status" value="1"/>
</dbReference>
<keyword evidence="8" id="KW-1185">Reference proteome</keyword>
<dbReference type="GO" id="GO:0008902">
    <property type="term" value="F:hydroxymethylpyrimidine kinase activity"/>
    <property type="evidence" value="ECO:0007669"/>
    <property type="project" value="UniProtKB-EC"/>
</dbReference>
<dbReference type="PANTHER" id="PTHR20858:SF17">
    <property type="entry name" value="HYDROXYMETHYLPYRIMIDINE_PHOSPHOMETHYLPYRIMIDINE KINASE THI20-RELATED"/>
    <property type="match status" value="1"/>
</dbReference>
<keyword evidence="7" id="KW-0418">Kinase</keyword>
<comment type="catalytic activity">
    <reaction evidence="2">
        <text>4-amino-2-methyl-5-(phosphooxymethyl)pyrimidine + ATP = 4-amino-2-methyl-5-(diphosphooxymethyl)pyrimidine + ADP</text>
        <dbReference type="Rhea" id="RHEA:19893"/>
        <dbReference type="ChEBI" id="CHEBI:30616"/>
        <dbReference type="ChEBI" id="CHEBI:57841"/>
        <dbReference type="ChEBI" id="CHEBI:58354"/>
        <dbReference type="ChEBI" id="CHEBI:456216"/>
        <dbReference type="EC" id="2.7.4.7"/>
    </reaction>
</comment>
<evidence type="ECO:0000313" key="8">
    <source>
        <dbReference type="Proteomes" id="UP000437736"/>
    </source>
</evidence>
<organism evidence="7 8">
    <name type="scientific">Acidiferrimicrobium australe</name>
    <dbReference type="NCBI Taxonomy" id="2664430"/>
    <lineage>
        <taxon>Bacteria</taxon>
        <taxon>Bacillati</taxon>
        <taxon>Actinomycetota</taxon>
        <taxon>Acidimicrobiia</taxon>
        <taxon>Acidimicrobiales</taxon>
        <taxon>Acidimicrobiaceae</taxon>
        <taxon>Acidiferrimicrobium</taxon>
    </lineage>
</organism>
<evidence type="ECO:0000256" key="1">
    <source>
        <dbReference type="ARBA" id="ARBA00000151"/>
    </source>
</evidence>
<comment type="caution">
    <text evidence="7">The sequence shown here is derived from an EMBL/GenBank/DDBJ whole genome shotgun (WGS) entry which is preliminary data.</text>
</comment>
<dbReference type="CDD" id="cd01169">
    <property type="entry name" value="HMPP_kinase"/>
    <property type="match status" value="1"/>
</dbReference>
<gene>
    <name evidence="7" type="primary">thiD</name>
    <name evidence="7" type="ORF">GHK86_14595</name>
</gene>
<name>A0ABW9QWX9_9ACTN</name>
<comment type="pathway">
    <text evidence="4">Cofactor biosynthesis; thiamine diphosphate biosynthesis; 4-amino-2-methyl-5-diphosphomethylpyrimidine from 5-amino-1-(5-phospho-D-ribosyl)imidazole: step 3/3.</text>
</comment>
<protein>
    <submittedName>
        <fullName evidence="7">Bifunctional hydroxymethylpyrimidine kinase/phosphomethylpyrimidine kinase</fullName>
        <ecNumber evidence="7">2.7.1.49</ecNumber>
        <ecNumber evidence="7">2.7.4.7</ecNumber>
    </submittedName>
</protein>
<reference evidence="7 8" key="1">
    <citation type="submission" date="2019-11" db="EMBL/GenBank/DDBJ databases">
        <title>Acidiferrimicrobium australis gen. nov., sp. nov., an acidophilic and obligately heterotrophic, member of the Actinobacteria that catalyses dissimilatory oxido- reduction of iron isolated from metal-rich acidic water in Chile.</title>
        <authorList>
            <person name="Gonzalez D."/>
            <person name="Huber K."/>
            <person name="Hedrich S."/>
            <person name="Rojas-Villalobos C."/>
            <person name="Quatrini R."/>
            <person name="Dinamarca M.A."/>
            <person name="Schwarz A."/>
            <person name="Canales C."/>
            <person name="Nancucheo I."/>
        </authorList>
    </citation>
    <scope>NUCLEOTIDE SEQUENCE [LARGE SCALE GENOMIC DNA]</scope>
    <source>
        <strain evidence="7 8">USS-CCA1</strain>
    </source>
</reference>
<dbReference type="Pfam" id="PF08543">
    <property type="entry name" value="Phos_pyr_kin"/>
    <property type="match status" value="1"/>
</dbReference>
<comment type="function">
    <text evidence="3">Catalyzes the phosphorylation of hydroxymethylpyrimidine phosphate (HMP-P) to HMP-PP, and of HMP to HMP-P.</text>
</comment>
<dbReference type="SUPFAM" id="SSF53613">
    <property type="entry name" value="Ribokinase-like"/>
    <property type="match status" value="1"/>
</dbReference>
<dbReference type="InterPro" id="IPR029056">
    <property type="entry name" value="Ribokinase-like"/>
</dbReference>
<sequence>MTSRTPPVVLSIAGSDSGGGAGIQADLRTFAALCVFGTTAVTAVTAQNTTGVRRVDVLPPEAVTAQVMAVLDDLPVAAVKTGMLADAGTVDAVAGMAAAERLPNLVVDPVMVASSGAVLASDDVVAAYRRRLLHLATVVTPNVAEAAVLADVTGAAAADQTVLARILGERTGATVVVTGGHAGGPRCADVVWHAGEIQVLARPRLATGNTHGSGCTFAAAVTAGLATGAGVLEAVQAAGEFVHAALRSGSSWRLGAGPGPLDHFGWSRPEVGTGPAGTEA</sequence>
<dbReference type="EC" id="2.7.1.49" evidence="7"/>
<accession>A0ABW9QWX9</accession>
<keyword evidence="5" id="KW-0784">Thiamine biosynthesis</keyword>
<evidence type="ECO:0000256" key="5">
    <source>
        <dbReference type="ARBA" id="ARBA00022977"/>
    </source>
</evidence>
<evidence type="ECO:0000259" key="6">
    <source>
        <dbReference type="Pfam" id="PF08543"/>
    </source>
</evidence>
<dbReference type="InterPro" id="IPR013749">
    <property type="entry name" value="PM/HMP-P_kinase-1"/>
</dbReference>
<dbReference type="InterPro" id="IPR004399">
    <property type="entry name" value="HMP/HMP-P_kinase_dom"/>
</dbReference>
<evidence type="ECO:0000256" key="3">
    <source>
        <dbReference type="ARBA" id="ARBA00003848"/>
    </source>
</evidence>
<comment type="catalytic activity">
    <reaction evidence="1">
        <text>4-amino-5-hydroxymethyl-2-methylpyrimidine + ATP = 4-amino-2-methyl-5-(phosphooxymethyl)pyrimidine + ADP + H(+)</text>
        <dbReference type="Rhea" id="RHEA:23096"/>
        <dbReference type="ChEBI" id="CHEBI:15378"/>
        <dbReference type="ChEBI" id="CHEBI:16892"/>
        <dbReference type="ChEBI" id="CHEBI:30616"/>
        <dbReference type="ChEBI" id="CHEBI:58354"/>
        <dbReference type="ChEBI" id="CHEBI:456216"/>
        <dbReference type="EC" id="2.7.1.49"/>
    </reaction>
</comment>
<dbReference type="EC" id="2.7.4.7" evidence="7"/>
<dbReference type="EMBL" id="WJHE01000783">
    <property type="protein sequence ID" value="MST33943.1"/>
    <property type="molecule type" value="Genomic_DNA"/>
</dbReference>
<dbReference type="GO" id="GO:0008972">
    <property type="term" value="F:phosphomethylpyrimidine kinase activity"/>
    <property type="evidence" value="ECO:0007669"/>
    <property type="project" value="UniProtKB-EC"/>
</dbReference>
<feature type="domain" description="Pyridoxamine kinase/Phosphomethylpyrimidine kinase" evidence="6">
    <location>
        <begin position="16"/>
        <end position="261"/>
    </location>
</feature>
<proteinExistence type="predicted"/>
<keyword evidence="7" id="KW-0808">Transferase</keyword>